<organism evidence="2 3">
    <name type="scientific">Variovorax paradoxus</name>
    <dbReference type="NCBI Taxonomy" id="34073"/>
    <lineage>
        <taxon>Bacteria</taxon>
        <taxon>Pseudomonadati</taxon>
        <taxon>Pseudomonadota</taxon>
        <taxon>Betaproteobacteria</taxon>
        <taxon>Burkholderiales</taxon>
        <taxon>Comamonadaceae</taxon>
        <taxon>Variovorax</taxon>
    </lineage>
</organism>
<dbReference type="PATRIC" id="fig|34073.19.peg.4132"/>
<keyword evidence="3" id="KW-1185">Reference proteome</keyword>
<evidence type="ECO:0000313" key="3">
    <source>
        <dbReference type="Proteomes" id="UP000035170"/>
    </source>
</evidence>
<sequence length="702" mass="73768">MRELKLKYFIDLVSNISSKAQAEARAYEQAQKVMQGAITGTNTKLTDWNALSGKTTRNVGLLQESITGASNKFTALDRAVTRFGYNSATERQIAYVHRLGTALDQANSRASRLRNSLANMADKAPENAAAVAGGYYGGKRLAAPFIRDFSNLESATSDLRVAMLDSNGKVSKDFEKIAAEAKALGEKLPGGTKDFMLSARALVEQGVPTGVIANGGLRGASYFGSLMGMDQYQAATTVAKVREAHGLKDDELVPAADLMQRGRFGFGIAPTDYLEVAKYAAPTYNTMKLTGIDKMRELLAIQGMAAQVGLEASSFGTNYSQMLVRTAQIDSRLGRKSNEAKEVKALLSEHGIDMQFFDKSGEWAGNRNMVQQLEKLRPLSTLDKLKVSNRIFGVEAGRPALRLADAGVEGYDKALGTIDAQASLDSRIEMKMQTFAAKLEALGGTIENVRAQIAQQFGDKSKPVIDGMAKFVSGPLQSFFEDNPTAGTGALAAGAGASAWIGARAFKSGVGYLSNLLRGGASAAGQVAGGAAGAGAAGGAASAAAAASGASKAGMLARGFGALNPLLLIEAMTGPSAEDIERLYAMDREKVGYRGKGFDDPRRLDRAMSMPGQGDAVTQAAINSRFASGLAVPRMDFVTLTAPGSAPEALKPGQATELKVGEGKLSIAIQVSDDRITVRPSVTQQPSLVRIDAGNTNPGGAN</sequence>
<protein>
    <submittedName>
        <fullName evidence="2">Phage-related minor tail protein</fullName>
    </submittedName>
</protein>
<accession>A0A0H2M1V5</accession>
<name>A0A0H2M1V5_VARPD</name>
<evidence type="ECO:0000259" key="1">
    <source>
        <dbReference type="Pfam" id="PF10145"/>
    </source>
</evidence>
<gene>
    <name evidence="2" type="ORF">VPARA_40360</name>
</gene>
<reference evidence="2 3" key="1">
    <citation type="submission" date="2015-03" db="EMBL/GenBank/DDBJ databases">
        <title>Genome sequence of Variovorax paradoxus TBEA6.</title>
        <authorList>
            <person name="Poehlein A."/>
            <person name="Schuldes J."/>
            <person name="Wuebbeler J.H."/>
            <person name="Hiessl S."/>
            <person name="Steinbuechel A."/>
            <person name="Daniel R."/>
        </authorList>
    </citation>
    <scope>NUCLEOTIDE SEQUENCE [LARGE SCALE GENOMIC DNA]</scope>
    <source>
        <strain evidence="2 3">TBEA6</strain>
    </source>
</reference>
<proteinExistence type="predicted"/>
<dbReference type="Pfam" id="PF10145">
    <property type="entry name" value="PhageMin_Tail"/>
    <property type="match status" value="1"/>
</dbReference>
<dbReference type="RefSeq" id="WP_047785777.1">
    <property type="nucleotide sequence ID" value="NZ_JZWI01000021.1"/>
</dbReference>
<comment type="caution">
    <text evidence="2">The sequence shown here is derived from an EMBL/GenBank/DDBJ whole genome shotgun (WGS) entry which is preliminary data.</text>
</comment>
<dbReference type="AlphaFoldDB" id="A0A0H2M1V5"/>
<feature type="domain" description="Phage tail tape measure protein" evidence="1">
    <location>
        <begin position="180"/>
        <end position="393"/>
    </location>
</feature>
<dbReference type="Proteomes" id="UP000035170">
    <property type="component" value="Unassembled WGS sequence"/>
</dbReference>
<evidence type="ECO:0000313" key="2">
    <source>
        <dbReference type="EMBL" id="KLN54732.1"/>
    </source>
</evidence>
<dbReference type="EMBL" id="JZWI01000021">
    <property type="protein sequence ID" value="KLN54732.1"/>
    <property type="molecule type" value="Genomic_DNA"/>
</dbReference>
<dbReference type="InterPro" id="IPR010090">
    <property type="entry name" value="Phage_tape_meas"/>
</dbReference>